<accession>A0AAN4VWW8</accession>
<organism evidence="1 2">
    <name type="scientific">Persicobacter diffluens</name>
    <dbReference type="NCBI Taxonomy" id="981"/>
    <lineage>
        <taxon>Bacteria</taxon>
        <taxon>Pseudomonadati</taxon>
        <taxon>Bacteroidota</taxon>
        <taxon>Cytophagia</taxon>
        <taxon>Cytophagales</taxon>
        <taxon>Persicobacteraceae</taxon>
        <taxon>Persicobacter</taxon>
    </lineage>
</organism>
<evidence type="ECO:0008006" key="3">
    <source>
        <dbReference type="Google" id="ProtNLM"/>
    </source>
</evidence>
<dbReference type="RefSeq" id="WP_338237055.1">
    <property type="nucleotide sequence ID" value="NZ_BQKE01000001.1"/>
</dbReference>
<proteinExistence type="predicted"/>
<evidence type="ECO:0000313" key="1">
    <source>
        <dbReference type="EMBL" id="GJM61521.1"/>
    </source>
</evidence>
<dbReference type="InterPro" id="IPR026350">
    <property type="entry name" value="GxxExxY"/>
</dbReference>
<dbReference type="NCBIfam" id="TIGR04256">
    <property type="entry name" value="GxxExxY"/>
    <property type="match status" value="1"/>
</dbReference>
<dbReference type="AlphaFoldDB" id="A0AAN4VWW8"/>
<dbReference type="EMBL" id="BQKE01000001">
    <property type="protein sequence ID" value="GJM61521.1"/>
    <property type="molecule type" value="Genomic_DNA"/>
</dbReference>
<evidence type="ECO:0000313" key="2">
    <source>
        <dbReference type="Proteomes" id="UP001310022"/>
    </source>
</evidence>
<gene>
    <name evidence="1" type="ORF">PEDI_20730</name>
</gene>
<protein>
    <recommendedName>
        <fullName evidence="3">GxxExxY protein</fullName>
    </recommendedName>
</protein>
<name>A0AAN4VWW8_9BACT</name>
<sequence>MQRFIYKEECYKIIGAAMEVHRALGQGFLEAVYQEALAMELNALNIPFRREVSLPIFYKNQQMEKSYIADFICFDNIIVELKGVSSITEAHQAQILNYLKATNSPLGLLINFGGSSLQYKRYLPKH</sequence>
<reference evidence="1 2" key="1">
    <citation type="submission" date="2021-12" db="EMBL/GenBank/DDBJ databases">
        <title>Genome sequencing of bacteria with rrn-lacking chromosome and rrn-plasmid.</title>
        <authorList>
            <person name="Anda M."/>
            <person name="Iwasaki W."/>
        </authorList>
    </citation>
    <scope>NUCLEOTIDE SEQUENCE [LARGE SCALE GENOMIC DNA]</scope>
    <source>
        <strain evidence="1 2">NBRC 15940</strain>
    </source>
</reference>
<keyword evidence="2" id="KW-1185">Reference proteome</keyword>
<comment type="caution">
    <text evidence="1">The sequence shown here is derived from an EMBL/GenBank/DDBJ whole genome shotgun (WGS) entry which is preliminary data.</text>
</comment>
<dbReference type="Pfam" id="PF13366">
    <property type="entry name" value="PDDEXK_3"/>
    <property type="match status" value="1"/>
</dbReference>
<dbReference type="Proteomes" id="UP001310022">
    <property type="component" value="Unassembled WGS sequence"/>
</dbReference>